<keyword evidence="3 5" id="KW-0472">Membrane</keyword>
<accession>A0A3B1IJH2</accession>
<dbReference type="Ensembl" id="ENSAMXT00000056661.1">
    <property type="protein sequence ID" value="ENSAMXP00000030103.1"/>
    <property type="gene ID" value="ENSAMXG00000032020.1"/>
</dbReference>
<evidence type="ECO:0000313" key="8">
    <source>
        <dbReference type="Ensembl" id="ENSAMXP00000030103.1"/>
    </source>
</evidence>
<evidence type="ECO:0000256" key="4">
    <source>
        <dbReference type="SAM" id="MobiDB-lite"/>
    </source>
</evidence>
<dbReference type="SUPFAM" id="SSF48726">
    <property type="entry name" value="Immunoglobulin"/>
    <property type="match status" value="2"/>
</dbReference>
<keyword evidence="5" id="KW-1133">Transmembrane helix</keyword>
<feature type="compositionally biased region" description="Low complexity" evidence="4">
    <location>
        <begin position="251"/>
        <end position="282"/>
    </location>
</feature>
<dbReference type="InterPro" id="IPR003599">
    <property type="entry name" value="Ig_sub"/>
</dbReference>
<dbReference type="AlphaFoldDB" id="A0A3B1IJH2"/>
<sequence length="412" mass="45544">MLLLVPAVLLLAVPGCCGLWTVDRLSARSGGSITVPCHYNYRFRGQVKYWCKGKLWLTCITVRNSVRVNITDSPAELVTTLTLTGLQVKDAGRYWCAVKRGLRMSDIKTSLELQVTDDTPALWVNSSSVSGVEGGNVSVRCYYSDHLKDDEKKWCRSGDLHSCQSEQDTQLSQNSKLQLRDEGQGLFTVSLSALQKDDGGWYWCMAGGTQSPVHLTITAAFTTQNHTDFPERNSSLQHSATTAVLTSTHTPYYTSTHPTHTPYTSTHSTHTQSISTHLTHTSYNFTHAPDSPSSPETAQPPSRTPTTRPTSSPTAWTKHPPDSPTATSVTVTSAARRLYVWLLASVGIIVTAAVATALIWRGQKHREVSHMMLEEAEPMEFTVKDDVDLLDHEWTNRTVLKVEEEPNTAAQL</sequence>
<name>A0A3B1IJH2_ASTMX</name>
<dbReference type="SMART" id="SM00409">
    <property type="entry name" value="IG"/>
    <property type="match status" value="2"/>
</dbReference>
<reference evidence="8" key="3">
    <citation type="submission" date="2025-08" db="UniProtKB">
        <authorList>
            <consortium name="Ensembl"/>
        </authorList>
    </citation>
    <scope>IDENTIFICATION</scope>
</reference>
<evidence type="ECO:0000256" key="2">
    <source>
        <dbReference type="ARBA" id="ARBA00022692"/>
    </source>
</evidence>
<feature type="transmembrane region" description="Helical" evidence="5">
    <location>
        <begin position="338"/>
        <end position="360"/>
    </location>
</feature>
<dbReference type="InterPro" id="IPR036179">
    <property type="entry name" value="Ig-like_dom_sf"/>
</dbReference>
<evidence type="ECO:0000256" key="3">
    <source>
        <dbReference type="ARBA" id="ARBA00023136"/>
    </source>
</evidence>
<keyword evidence="9" id="KW-1185">Reference proteome</keyword>
<dbReference type="InterPro" id="IPR007110">
    <property type="entry name" value="Ig-like_dom"/>
</dbReference>
<feature type="signal peptide" evidence="6">
    <location>
        <begin position="1"/>
        <end position="18"/>
    </location>
</feature>
<dbReference type="GeneTree" id="ENSGT00950000182977"/>
<dbReference type="Gene3D" id="2.60.40.10">
    <property type="entry name" value="Immunoglobulins"/>
    <property type="match status" value="2"/>
</dbReference>
<dbReference type="Bgee" id="ENSAMXG00000032020">
    <property type="expression patterns" value="Expressed in mesonephros and 10 other cell types or tissues"/>
</dbReference>
<evidence type="ECO:0000256" key="6">
    <source>
        <dbReference type="SAM" id="SignalP"/>
    </source>
</evidence>
<comment type="subcellular location">
    <subcellularLocation>
        <location evidence="1">Membrane</location>
    </subcellularLocation>
</comment>
<keyword evidence="6" id="KW-0732">Signal</keyword>
<proteinExistence type="predicted"/>
<reference evidence="8" key="4">
    <citation type="submission" date="2025-09" db="UniProtKB">
        <authorList>
            <consortium name="Ensembl"/>
        </authorList>
    </citation>
    <scope>IDENTIFICATION</scope>
</reference>
<evidence type="ECO:0000259" key="7">
    <source>
        <dbReference type="PROSITE" id="PS50835"/>
    </source>
</evidence>
<protein>
    <submittedName>
        <fullName evidence="8">Polymeric immunoglobulin receptor-like</fullName>
    </submittedName>
</protein>
<feature type="domain" description="Ig-like" evidence="7">
    <location>
        <begin position="120"/>
        <end position="216"/>
    </location>
</feature>
<feature type="chain" id="PRO_5017345732" evidence="6">
    <location>
        <begin position="19"/>
        <end position="412"/>
    </location>
</feature>
<evidence type="ECO:0000313" key="9">
    <source>
        <dbReference type="Proteomes" id="UP000018467"/>
    </source>
</evidence>
<reference evidence="9" key="2">
    <citation type="journal article" date="2014" name="Nat. Commun.">
        <title>The cavefish genome reveals candidate genes for eye loss.</title>
        <authorList>
            <person name="McGaugh S.E."/>
            <person name="Gross J.B."/>
            <person name="Aken B."/>
            <person name="Blin M."/>
            <person name="Borowsky R."/>
            <person name="Chalopin D."/>
            <person name="Hinaux H."/>
            <person name="Jeffery W.R."/>
            <person name="Keene A."/>
            <person name="Ma L."/>
            <person name="Minx P."/>
            <person name="Murphy D."/>
            <person name="O'Quin K.E."/>
            <person name="Retaux S."/>
            <person name="Rohner N."/>
            <person name="Searle S.M."/>
            <person name="Stahl B.A."/>
            <person name="Tabin C."/>
            <person name="Volff J.N."/>
            <person name="Yoshizawa M."/>
            <person name="Warren W.C."/>
        </authorList>
    </citation>
    <scope>NUCLEOTIDE SEQUENCE [LARGE SCALE GENOMIC DNA]</scope>
    <source>
        <strain evidence="9">female</strain>
    </source>
</reference>
<dbReference type="Proteomes" id="UP000018467">
    <property type="component" value="Unassembled WGS sequence"/>
</dbReference>
<dbReference type="PANTHER" id="PTHR11860">
    <property type="entry name" value="POLYMERIC-IMMUNOGLOBULIN RECEPTOR"/>
    <property type="match status" value="1"/>
</dbReference>
<feature type="compositionally biased region" description="Low complexity" evidence="4">
    <location>
        <begin position="300"/>
        <end position="314"/>
    </location>
</feature>
<reference evidence="9" key="1">
    <citation type="submission" date="2013-03" db="EMBL/GenBank/DDBJ databases">
        <authorList>
            <person name="Jeffery W."/>
            <person name="Warren W."/>
            <person name="Wilson R.K."/>
        </authorList>
    </citation>
    <scope>NUCLEOTIDE SEQUENCE</scope>
    <source>
        <strain evidence="9">female</strain>
    </source>
</reference>
<dbReference type="InParanoid" id="A0A3B1IJH2"/>
<dbReference type="CDD" id="cd05716">
    <property type="entry name" value="IgV_pIgR_like"/>
    <property type="match status" value="1"/>
</dbReference>
<feature type="domain" description="Ig-like" evidence="7">
    <location>
        <begin position="6"/>
        <end position="116"/>
    </location>
</feature>
<dbReference type="InterPro" id="IPR050671">
    <property type="entry name" value="CD300_family_receptors"/>
</dbReference>
<dbReference type="Pfam" id="PF07686">
    <property type="entry name" value="V-set"/>
    <property type="match status" value="2"/>
</dbReference>
<evidence type="ECO:0000256" key="1">
    <source>
        <dbReference type="ARBA" id="ARBA00004370"/>
    </source>
</evidence>
<dbReference type="InterPro" id="IPR013106">
    <property type="entry name" value="Ig_V-set"/>
</dbReference>
<dbReference type="GO" id="GO:0004888">
    <property type="term" value="F:transmembrane signaling receptor activity"/>
    <property type="evidence" value="ECO:0007669"/>
    <property type="project" value="TreeGrafter"/>
</dbReference>
<evidence type="ECO:0000256" key="5">
    <source>
        <dbReference type="SAM" id="Phobius"/>
    </source>
</evidence>
<feature type="region of interest" description="Disordered" evidence="4">
    <location>
        <begin position="251"/>
        <end position="328"/>
    </location>
</feature>
<dbReference type="STRING" id="7994.ENSAMXP00000030103"/>
<dbReference type="PANTHER" id="PTHR11860:SF87">
    <property type="entry name" value="CMRF35-LIKE MOLECULE 8"/>
    <property type="match status" value="1"/>
</dbReference>
<keyword evidence="2 5" id="KW-0812">Transmembrane</keyword>
<dbReference type="PROSITE" id="PS50835">
    <property type="entry name" value="IG_LIKE"/>
    <property type="match status" value="2"/>
</dbReference>
<dbReference type="InterPro" id="IPR013783">
    <property type="entry name" value="Ig-like_fold"/>
</dbReference>
<dbReference type="GO" id="GO:0005886">
    <property type="term" value="C:plasma membrane"/>
    <property type="evidence" value="ECO:0007669"/>
    <property type="project" value="TreeGrafter"/>
</dbReference>
<organism evidence="8 9">
    <name type="scientific">Astyanax mexicanus</name>
    <name type="common">Blind cave fish</name>
    <name type="synonym">Astyanax fasciatus mexicanus</name>
    <dbReference type="NCBI Taxonomy" id="7994"/>
    <lineage>
        <taxon>Eukaryota</taxon>
        <taxon>Metazoa</taxon>
        <taxon>Chordata</taxon>
        <taxon>Craniata</taxon>
        <taxon>Vertebrata</taxon>
        <taxon>Euteleostomi</taxon>
        <taxon>Actinopterygii</taxon>
        <taxon>Neopterygii</taxon>
        <taxon>Teleostei</taxon>
        <taxon>Ostariophysi</taxon>
        <taxon>Characiformes</taxon>
        <taxon>Characoidei</taxon>
        <taxon>Acestrorhamphidae</taxon>
        <taxon>Acestrorhamphinae</taxon>
        <taxon>Astyanax</taxon>
    </lineage>
</organism>